<dbReference type="PROSITE" id="PS50106">
    <property type="entry name" value="PDZ"/>
    <property type="match status" value="1"/>
</dbReference>
<protein>
    <recommendedName>
        <fullName evidence="6">PDZ domain-containing protein</fullName>
    </recommendedName>
</protein>
<evidence type="ECO:0000313" key="8">
    <source>
        <dbReference type="Proteomes" id="UP000216913"/>
    </source>
</evidence>
<evidence type="ECO:0000256" key="5">
    <source>
        <dbReference type="SAM" id="SignalP"/>
    </source>
</evidence>
<dbReference type="OrthoDB" id="9812068at2"/>
<keyword evidence="3" id="KW-0378">Hydrolase</keyword>
<keyword evidence="5" id="KW-0732">Signal</keyword>
<evidence type="ECO:0000256" key="3">
    <source>
        <dbReference type="ARBA" id="ARBA00022801"/>
    </source>
</evidence>
<evidence type="ECO:0000256" key="4">
    <source>
        <dbReference type="ARBA" id="ARBA00022825"/>
    </source>
</evidence>
<dbReference type="SMART" id="SM00245">
    <property type="entry name" value="TSPc"/>
    <property type="match status" value="1"/>
</dbReference>
<keyword evidence="2" id="KW-0645">Protease</keyword>
<evidence type="ECO:0000256" key="1">
    <source>
        <dbReference type="ARBA" id="ARBA00009179"/>
    </source>
</evidence>
<dbReference type="InterPro" id="IPR029045">
    <property type="entry name" value="ClpP/crotonase-like_dom_sf"/>
</dbReference>
<dbReference type="Gene3D" id="3.30.750.44">
    <property type="match status" value="1"/>
</dbReference>
<dbReference type="Gene3D" id="2.30.42.10">
    <property type="match status" value="1"/>
</dbReference>
<dbReference type="InterPro" id="IPR036034">
    <property type="entry name" value="PDZ_sf"/>
</dbReference>
<dbReference type="GO" id="GO:0004175">
    <property type="term" value="F:endopeptidase activity"/>
    <property type="evidence" value="ECO:0007669"/>
    <property type="project" value="TreeGrafter"/>
</dbReference>
<proteinExistence type="inferred from homology"/>
<dbReference type="InterPro" id="IPR041489">
    <property type="entry name" value="PDZ_6"/>
</dbReference>
<keyword evidence="8" id="KW-1185">Reference proteome</keyword>
<dbReference type="SUPFAM" id="SSF50156">
    <property type="entry name" value="PDZ domain-like"/>
    <property type="match status" value="1"/>
</dbReference>
<evidence type="ECO:0000313" key="7">
    <source>
        <dbReference type="EMBL" id="OZI52002.1"/>
    </source>
</evidence>
<accession>A0A261TS84</accession>
<dbReference type="Pfam" id="PF03572">
    <property type="entry name" value="Peptidase_S41"/>
    <property type="match status" value="1"/>
</dbReference>
<feature type="chain" id="PRO_5012153187" description="PDZ domain-containing protein" evidence="5">
    <location>
        <begin position="22"/>
        <end position="462"/>
    </location>
</feature>
<dbReference type="GO" id="GO:0007165">
    <property type="term" value="P:signal transduction"/>
    <property type="evidence" value="ECO:0007669"/>
    <property type="project" value="TreeGrafter"/>
</dbReference>
<dbReference type="InterPro" id="IPR005151">
    <property type="entry name" value="Tail-specific_protease"/>
</dbReference>
<name>A0A261TS84_9BORD</name>
<sequence>MMRQRVLALLVSLALPGTVLAGPREDLEGKLTAAVVQIQAHYVDPIDTRRVVIAGLRGLAPLAQAAGAARAASLDEAIRAQDKAAGVTPQVRLLTDELMRFPAPQARDAAVQTALNAMLNGLDPQSRLIAPVEFKPPPASVGLELKMEQGRLTVVRALPGGPAEKAGLRADDVITSVDGRPTEGMGLAQAVSLLRGEVGTLTQLQVQRAGEAAPLEIQAERAPVPAPAALTWDIEGRVALVRITAFNATTGADFRAALEAAAAQAGAPVQGLVLDLRGNAGGLLDVAEHLGSLLLPPGTVIATLRGRSPMNERRLTARDGDILPGVQISVLVDGRTGAGAELVAGALQDHGRALLIGARTTGAGTIQTVLPLPRDEGGMLLTTARMLRPTGTPIDQAGVTPDLLYDAPTGLFAVREDLVSGFNKRIERRIQAAVARAEPGADLPRVAAVAALDNGRVRALGR</sequence>
<dbReference type="CDD" id="cd07560">
    <property type="entry name" value="Peptidase_S41_CPP"/>
    <property type="match status" value="1"/>
</dbReference>
<dbReference type="Gene3D" id="3.90.226.10">
    <property type="entry name" value="2-enoyl-CoA Hydratase, Chain A, domain 1"/>
    <property type="match status" value="1"/>
</dbReference>
<comment type="caution">
    <text evidence="7">The sequence shown here is derived from an EMBL/GenBank/DDBJ whole genome shotgun (WGS) entry which is preliminary data.</text>
</comment>
<dbReference type="InterPro" id="IPR004447">
    <property type="entry name" value="Peptidase_S41A"/>
</dbReference>
<dbReference type="GO" id="GO:0008236">
    <property type="term" value="F:serine-type peptidase activity"/>
    <property type="evidence" value="ECO:0007669"/>
    <property type="project" value="UniProtKB-KW"/>
</dbReference>
<dbReference type="FunFam" id="2.30.42.10:FF:000063">
    <property type="entry name" value="Peptidase, S41 family"/>
    <property type="match status" value="1"/>
</dbReference>
<dbReference type="Pfam" id="PF17820">
    <property type="entry name" value="PDZ_6"/>
    <property type="match status" value="1"/>
</dbReference>
<dbReference type="GO" id="GO:0006508">
    <property type="term" value="P:proteolysis"/>
    <property type="evidence" value="ECO:0007669"/>
    <property type="project" value="UniProtKB-KW"/>
</dbReference>
<organism evidence="7 8">
    <name type="scientific">Bordetella genomosp. 5</name>
    <dbReference type="NCBI Taxonomy" id="1395608"/>
    <lineage>
        <taxon>Bacteria</taxon>
        <taxon>Pseudomonadati</taxon>
        <taxon>Pseudomonadota</taxon>
        <taxon>Betaproteobacteria</taxon>
        <taxon>Burkholderiales</taxon>
        <taxon>Alcaligenaceae</taxon>
        <taxon>Bordetella</taxon>
    </lineage>
</organism>
<evidence type="ECO:0000256" key="2">
    <source>
        <dbReference type="ARBA" id="ARBA00022670"/>
    </source>
</evidence>
<comment type="similarity">
    <text evidence="1">Belongs to the peptidase S41A family.</text>
</comment>
<reference evidence="7 8" key="1">
    <citation type="submission" date="2017-05" db="EMBL/GenBank/DDBJ databases">
        <title>Complete and WGS of Bordetella genogroups.</title>
        <authorList>
            <person name="Spilker T."/>
            <person name="LiPuma J."/>
        </authorList>
    </citation>
    <scope>NUCLEOTIDE SEQUENCE [LARGE SCALE GENOMIC DNA]</scope>
    <source>
        <strain evidence="7 8">AU10456</strain>
    </source>
</reference>
<dbReference type="PANTHER" id="PTHR32060">
    <property type="entry name" value="TAIL-SPECIFIC PROTEASE"/>
    <property type="match status" value="1"/>
</dbReference>
<dbReference type="EMBL" id="NEVP01000006">
    <property type="protein sequence ID" value="OZI52002.1"/>
    <property type="molecule type" value="Genomic_DNA"/>
</dbReference>
<dbReference type="InterPro" id="IPR001478">
    <property type="entry name" value="PDZ"/>
</dbReference>
<gene>
    <name evidence="7" type="ORF">CAL25_10880</name>
</gene>
<dbReference type="PANTHER" id="PTHR32060:SF30">
    <property type="entry name" value="CARBOXY-TERMINAL PROCESSING PROTEASE CTPA"/>
    <property type="match status" value="1"/>
</dbReference>
<dbReference type="AlphaFoldDB" id="A0A261TS84"/>
<dbReference type="RefSeq" id="WP_094799960.1">
    <property type="nucleotide sequence ID" value="NZ_NEVP01000006.1"/>
</dbReference>
<dbReference type="SMART" id="SM00228">
    <property type="entry name" value="PDZ"/>
    <property type="match status" value="1"/>
</dbReference>
<feature type="domain" description="PDZ" evidence="6">
    <location>
        <begin position="131"/>
        <end position="195"/>
    </location>
</feature>
<dbReference type="GO" id="GO:0030288">
    <property type="term" value="C:outer membrane-bounded periplasmic space"/>
    <property type="evidence" value="ECO:0007669"/>
    <property type="project" value="TreeGrafter"/>
</dbReference>
<evidence type="ECO:0000259" key="6">
    <source>
        <dbReference type="PROSITE" id="PS50106"/>
    </source>
</evidence>
<keyword evidence="4" id="KW-0720">Serine protease</keyword>
<dbReference type="CDD" id="cd06782">
    <property type="entry name" value="cpPDZ_CPP-like"/>
    <property type="match status" value="1"/>
</dbReference>
<dbReference type="SUPFAM" id="SSF52096">
    <property type="entry name" value="ClpP/crotonase"/>
    <property type="match status" value="1"/>
</dbReference>
<feature type="signal peptide" evidence="5">
    <location>
        <begin position="1"/>
        <end position="21"/>
    </location>
</feature>
<dbReference type="Proteomes" id="UP000216913">
    <property type="component" value="Unassembled WGS sequence"/>
</dbReference>